<proteinExistence type="predicted"/>
<dbReference type="AlphaFoldDB" id="D4B6T1"/>
<evidence type="ECO:0000313" key="2">
    <source>
        <dbReference type="Proteomes" id="UP000003880"/>
    </source>
</evidence>
<organism evidence="1 2">
    <name type="scientific">Citrobacter youngae ATCC 29220</name>
    <dbReference type="NCBI Taxonomy" id="500640"/>
    <lineage>
        <taxon>Bacteria</taxon>
        <taxon>Pseudomonadati</taxon>
        <taxon>Pseudomonadota</taxon>
        <taxon>Gammaproteobacteria</taxon>
        <taxon>Enterobacterales</taxon>
        <taxon>Enterobacteriaceae</taxon>
        <taxon>Citrobacter</taxon>
        <taxon>Citrobacter freundii complex</taxon>
    </lineage>
</organism>
<dbReference type="Proteomes" id="UP000003880">
    <property type="component" value="Unassembled WGS sequence"/>
</dbReference>
<protein>
    <submittedName>
        <fullName evidence="1">Uncharacterized protein</fullName>
    </submittedName>
</protein>
<sequence length="42" mass="4782">MWAFMPDSDAKASYPAYILESPSFFLAHTSHARHNNQAVSRE</sequence>
<accession>D4B6T1</accession>
<comment type="caution">
    <text evidence="1">The sequence shown here is derived from an EMBL/GenBank/DDBJ whole genome shotgun (WGS) entry which is preliminary data.</text>
</comment>
<dbReference type="EMBL" id="ABWL02000002">
    <property type="protein sequence ID" value="EFE09861.1"/>
    <property type="molecule type" value="Genomic_DNA"/>
</dbReference>
<name>D4B6T1_9ENTR</name>
<gene>
    <name evidence="1" type="ORF">CIT292_06020</name>
</gene>
<reference evidence="1 2" key="1">
    <citation type="submission" date="2010-02" db="EMBL/GenBank/DDBJ databases">
        <authorList>
            <person name="Weinstock G."/>
            <person name="Sodergren E."/>
            <person name="Clifton S."/>
            <person name="Fulton L."/>
            <person name="Fulton B."/>
            <person name="Courtney L."/>
            <person name="Fronick C."/>
            <person name="Harrison M."/>
            <person name="Strong C."/>
            <person name="Farmer C."/>
            <person name="Delahaunty K."/>
            <person name="Markovic C."/>
            <person name="Hall O."/>
            <person name="Minx P."/>
            <person name="Tomlinson C."/>
            <person name="Mitreva M."/>
            <person name="Nelson J."/>
            <person name="Hou S."/>
            <person name="Wollam A."/>
            <person name="Pepin K.H."/>
            <person name="Johnson M."/>
            <person name="Bhonagiri V."/>
            <person name="Zhang X."/>
            <person name="Suruliraj S."/>
            <person name="Warren W."/>
            <person name="Chinwalla A."/>
            <person name="Mardis E.R."/>
            <person name="Wilson R.K."/>
        </authorList>
    </citation>
    <scope>NUCLEOTIDE SEQUENCE [LARGE SCALE GENOMIC DNA]</scope>
    <source>
        <strain evidence="1 2">ATCC 29220</strain>
    </source>
</reference>
<evidence type="ECO:0000313" key="1">
    <source>
        <dbReference type="EMBL" id="EFE09861.1"/>
    </source>
</evidence>
<dbReference type="HOGENOM" id="CLU_3249248_0_0_6"/>